<reference evidence="3 4" key="1">
    <citation type="submission" date="2013-11" db="EMBL/GenBank/DDBJ databases">
        <title>The Genome Sequence of Phytophthora parasitica P1976.</title>
        <authorList>
            <consortium name="The Broad Institute Genomics Platform"/>
            <person name="Russ C."/>
            <person name="Tyler B."/>
            <person name="Panabieres F."/>
            <person name="Shan W."/>
            <person name="Tripathy S."/>
            <person name="Grunwald N."/>
            <person name="Machado M."/>
            <person name="Johnson C.S."/>
            <person name="Walker B."/>
            <person name="Young S."/>
            <person name="Zeng Q."/>
            <person name="Gargeya S."/>
            <person name="Fitzgerald M."/>
            <person name="Haas B."/>
            <person name="Abouelleil A."/>
            <person name="Allen A.W."/>
            <person name="Alvarado L."/>
            <person name="Arachchi H.M."/>
            <person name="Berlin A.M."/>
            <person name="Chapman S.B."/>
            <person name="Gainer-Dewar J."/>
            <person name="Goldberg J."/>
            <person name="Griggs A."/>
            <person name="Gujja S."/>
            <person name="Hansen M."/>
            <person name="Howarth C."/>
            <person name="Imamovic A."/>
            <person name="Ireland A."/>
            <person name="Larimer J."/>
            <person name="McCowan C."/>
            <person name="Murphy C."/>
            <person name="Pearson M."/>
            <person name="Poon T.W."/>
            <person name="Priest M."/>
            <person name="Roberts A."/>
            <person name="Saif S."/>
            <person name="Shea T."/>
            <person name="Sisk P."/>
            <person name="Sykes S."/>
            <person name="Wortman J."/>
            <person name="Nusbaum C."/>
            <person name="Birren B."/>
        </authorList>
    </citation>
    <scope>NUCLEOTIDE SEQUENCE [LARGE SCALE GENOMIC DNA]</scope>
    <source>
        <strain evidence="3 4">P1976</strain>
    </source>
</reference>
<dbReference type="PANTHER" id="PTHR46915">
    <property type="entry name" value="UBIQUITIN-LIKE PROTEASE 4-RELATED"/>
    <property type="match status" value="1"/>
</dbReference>
<protein>
    <recommendedName>
        <fullName evidence="5">Ubiquitin-like protease family profile domain-containing protein</fullName>
    </recommendedName>
</protein>
<keyword evidence="1" id="KW-0378">Hydrolase</keyword>
<dbReference type="SUPFAM" id="SSF54001">
    <property type="entry name" value="Cysteine proteinases"/>
    <property type="match status" value="1"/>
</dbReference>
<evidence type="ECO:0008006" key="5">
    <source>
        <dbReference type="Google" id="ProtNLM"/>
    </source>
</evidence>
<accession>A0A080YX07</accession>
<sequence length="512" mass="57167">MPKRTTHQVPVAEKIAKLRTWQKYPEWAVKGAVQNRNVKRGTLIGWRNQYSDPQLKHIRVPPDVGNRIREKGGGRKHRTTSYEFDVLSFYDNCAREGEIPSHASILSYCQNIPEFAIKRIKASIPSNYKVRQAEDAESDNDPIPVSPTNDTFTSDIMTQNTTVSDERTTPGNLEDTTADKQDIFHSHDIDSTISVNCSTPSPGQPESGSEDSSNDVSAASGSDDSSNDGSAASESDDSNNDVSAASESSEPWCSNSDSETIHSKMILRSGKRKGCTTNSIVFTYEVHHYENGETSRKFVMATDLHSLLPCKQLTAGVMDFFIYRFMGAAVGAVFTFGCPIFHGIEVAVVAQKGSNIALDMMSNFNWNVYPYLLLPVVKNNHISLLICEHPMATNAIIYHIDSLGCTDGGHKAKELFEAMQWFLEKVSQKSRTDVPLYSYKTAPLQSNNYDCGVITLHCLDKLRRYLMQHKPIFLLHDIEKQRSGFGSAKAERARVRMHTKLQQEIAKPIELD</sequence>
<evidence type="ECO:0000256" key="1">
    <source>
        <dbReference type="ARBA" id="ARBA00022807"/>
    </source>
</evidence>
<dbReference type="InterPro" id="IPR038765">
    <property type="entry name" value="Papain-like_cys_pep_sf"/>
</dbReference>
<feature type="compositionally biased region" description="Polar residues" evidence="2">
    <location>
        <begin position="191"/>
        <end position="207"/>
    </location>
</feature>
<dbReference type="Proteomes" id="UP000028582">
    <property type="component" value="Unassembled WGS sequence"/>
</dbReference>
<organism evidence="3 4">
    <name type="scientific">Phytophthora nicotianae P1976</name>
    <dbReference type="NCBI Taxonomy" id="1317066"/>
    <lineage>
        <taxon>Eukaryota</taxon>
        <taxon>Sar</taxon>
        <taxon>Stramenopiles</taxon>
        <taxon>Oomycota</taxon>
        <taxon>Peronosporomycetes</taxon>
        <taxon>Peronosporales</taxon>
        <taxon>Peronosporaceae</taxon>
        <taxon>Phytophthora</taxon>
    </lineage>
</organism>
<feature type="compositionally biased region" description="Low complexity" evidence="2">
    <location>
        <begin position="240"/>
        <end position="249"/>
    </location>
</feature>
<comment type="caution">
    <text evidence="3">The sequence shown here is derived from an EMBL/GenBank/DDBJ whole genome shotgun (WGS) entry which is preliminary data.</text>
</comment>
<dbReference type="PANTHER" id="PTHR46915:SF2">
    <property type="entry name" value="UBIQUITIN-LIKE PROTEASE 4"/>
    <property type="match status" value="1"/>
</dbReference>
<evidence type="ECO:0000313" key="3">
    <source>
        <dbReference type="EMBL" id="ETO58918.1"/>
    </source>
</evidence>
<feature type="compositionally biased region" description="Polar residues" evidence="2">
    <location>
        <begin position="146"/>
        <end position="175"/>
    </location>
</feature>
<feature type="compositionally biased region" description="Low complexity" evidence="2">
    <location>
        <begin position="214"/>
        <end position="233"/>
    </location>
</feature>
<dbReference type="GO" id="GO:0008234">
    <property type="term" value="F:cysteine-type peptidase activity"/>
    <property type="evidence" value="ECO:0007669"/>
    <property type="project" value="UniProtKB-KW"/>
</dbReference>
<feature type="region of interest" description="Disordered" evidence="2">
    <location>
        <begin position="131"/>
        <end position="176"/>
    </location>
</feature>
<evidence type="ECO:0000313" key="4">
    <source>
        <dbReference type="Proteomes" id="UP000028582"/>
    </source>
</evidence>
<dbReference type="Gene3D" id="3.40.395.10">
    <property type="entry name" value="Adenoviral Proteinase, Chain A"/>
    <property type="match status" value="1"/>
</dbReference>
<keyword evidence="1" id="KW-0645">Protease</keyword>
<evidence type="ECO:0000256" key="2">
    <source>
        <dbReference type="SAM" id="MobiDB-lite"/>
    </source>
</evidence>
<dbReference type="AlphaFoldDB" id="A0A080YX07"/>
<dbReference type="OrthoDB" id="142660at2759"/>
<proteinExistence type="predicted"/>
<gene>
    <name evidence="3" type="ORF">F444_22702</name>
</gene>
<feature type="region of interest" description="Disordered" evidence="2">
    <location>
        <begin position="190"/>
        <end position="257"/>
    </location>
</feature>
<dbReference type="EMBL" id="ANJA01004610">
    <property type="protein sequence ID" value="ETO58918.1"/>
    <property type="molecule type" value="Genomic_DNA"/>
</dbReference>
<name>A0A080YX07_PHYNI</name>
<keyword evidence="1" id="KW-0788">Thiol protease</keyword>